<dbReference type="InterPro" id="IPR052934">
    <property type="entry name" value="Methyl-DNA_Rec/Restrict_Enz"/>
</dbReference>
<dbReference type="REBASE" id="763142">
    <property type="entry name" value="AspLEO49McrBCP"/>
</dbReference>
<dbReference type="EMBL" id="CP134853">
    <property type="protein sequence ID" value="WNL28727.1"/>
    <property type="molecule type" value="Genomic_DNA"/>
</dbReference>
<reference evidence="5" key="1">
    <citation type="submission" date="2023-09" db="EMBL/GenBank/DDBJ databases">
        <title>Arcobacter tbilisiensis sp. nov. isolated from chicken meat in Tbilisi, Georgia.</title>
        <authorList>
            <person name="Matthias R."/>
            <person name="Zautner A.E."/>
        </authorList>
    </citation>
    <scope>NUCLEOTIDE SEQUENCE</scope>
    <source>
        <strain evidence="4">LEO 101</strain>
        <strain evidence="2">LEO 49</strain>
        <strain evidence="5">LEO 50</strain>
        <strain evidence="3">LEO 53</strain>
    </source>
</reference>
<feature type="domain" description="ATPase dynein-related AAA" evidence="1">
    <location>
        <begin position="79"/>
        <end position="163"/>
    </location>
</feature>
<dbReference type="EMBL" id="CP134855">
    <property type="protein sequence ID" value="WNL32535.1"/>
    <property type="molecule type" value="Genomic_DNA"/>
</dbReference>
<dbReference type="REBASE" id="764481">
    <property type="entry name" value="AspLEO50McrBCP"/>
</dbReference>
<organism evidence="5">
    <name type="scientific">Arcobacter sp. AZ-2023</name>
    <dbReference type="NCBI Taxonomy" id="3074453"/>
    <lineage>
        <taxon>Bacteria</taxon>
        <taxon>Pseudomonadati</taxon>
        <taxon>Campylobacterota</taxon>
        <taxon>Epsilonproteobacteria</taxon>
        <taxon>Campylobacterales</taxon>
        <taxon>Arcobacteraceae</taxon>
        <taxon>Arcobacter</taxon>
    </lineage>
</organism>
<evidence type="ECO:0000259" key="1">
    <source>
        <dbReference type="Pfam" id="PF07728"/>
    </source>
</evidence>
<proteinExistence type="predicted"/>
<sequence>MSQDEITIFTEDSNYSDKKLSISIDEFYKILESNLELKTSRQMAKDVFGINNQRQRDTYYFAMSKKFYETKIESIENIQNEEPLKNYILIIDEINRGNISKIFGELITLIEPSKRIGADEEIRLKLPYSQELFGVPSNLYIIGTMNTADRSIALMDTALRRRFHFEEMMPNSSLLENLVVDGIKIDNLLETINKRVEYLYDRDHTIGHAYFMSLENLETKEDKKAELENIFRNKIIPLLQEYFYDDWEKVRLVLGDGFVEKIEVKSDIFDEELIKDSEYLEEEKFIYNIKKEFDFSKFKD</sequence>
<dbReference type="InterPro" id="IPR027417">
    <property type="entry name" value="P-loop_NTPase"/>
</dbReference>
<dbReference type="AlphaFoldDB" id="A0AA96REJ8"/>
<dbReference type="EMBL" id="CP135130">
    <property type="protein sequence ID" value="WNP38685.1"/>
    <property type="molecule type" value="Genomic_DNA"/>
</dbReference>
<dbReference type="Pfam" id="PF07728">
    <property type="entry name" value="AAA_5"/>
    <property type="match status" value="1"/>
</dbReference>
<accession>A0AA96REJ8</accession>
<dbReference type="GO" id="GO:0016887">
    <property type="term" value="F:ATP hydrolysis activity"/>
    <property type="evidence" value="ECO:0007669"/>
    <property type="project" value="InterPro"/>
</dbReference>
<evidence type="ECO:0000313" key="5">
    <source>
        <dbReference type="EMBL" id="WNP40777.1"/>
    </source>
</evidence>
<dbReference type="SUPFAM" id="SSF52540">
    <property type="entry name" value="P-loop containing nucleoside triphosphate hydrolases"/>
    <property type="match status" value="1"/>
</dbReference>
<dbReference type="InterPro" id="IPR011704">
    <property type="entry name" value="ATPase_dyneun-rel_AAA"/>
</dbReference>
<dbReference type="GO" id="GO:0005524">
    <property type="term" value="F:ATP binding"/>
    <property type="evidence" value="ECO:0007669"/>
    <property type="project" value="InterPro"/>
</dbReference>
<name>A0AA96REJ8_9BACT</name>
<dbReference type="REBASE" id="763146">
    <property type="entry name" value="AspLEO53McrBCP"/>
</dbReference>
<dbReference type="REBASE" id="763134">
    <property type="entry name" value="AspLEO101McrBCP"/>
</dbReference>
<evidence type="ECO:0000313" key="2">
    <source>
        <dbReference type="EMBL" id="WNL28727.1"/>
    </source>
</evidence>
<evidence type="ECO:0000313" key="4">
    <source>
        <dbReference type="EMBL" id="WNP38685.1"/>
    </source>
</evidence>
<dbReference type="EMBL" id="CP135131">
    <property type="protein sequence ID" value="WNP40777.1"/>
    <property type="molecule type" value="Genomic_DNA"/>
</dbReference>
<protein>
    <submittedName>
        <fullName evidence="5">AAA family ATPase</fullName>
    </submittedName>
</protein>
<dbReference type="PANTHER" id="PTHR37291">
    <property type="entry name" value="5-METHYLCYTOSINE-SPECIFIC RESTRICTION ENZYME B"/>
    <property type="match status" value="1"/>
</dbReference>
<dbReference type="PANTHER" id="PTHR37291:SF1">
    <property type="entry name" value="TYPE IV METHYL-DIRECTED RESTRICTION ENZYME ECOKMCRB SUBUNIT"/>
    <property type="match status" value="1"/>
</dbReference>
<gene>
    <name evidence="4" type="ORF">RJG58_03045</name>
    <name evidence="5" type="ORF">RMP69_03045</name>
    <name evidence="2" type="ORF">RMQ65_05050</name>
    <name evidence="3" type="ORF">RMQ67_03045</name>
</gene>
<evidence type="ECO:0000313" key="3">
    <source>
        <dbReference type="EMBL" id="WNL32535.1"/>
    </source>
</evidence>
<dbReference type="Gene3D" id="3.40.50.300">
    <property type="entry name" value="P-loop containing nucleotide triphosphate hydrolases"/>
    <property type="match status" value="1"/>
</dbReference>